<evidence type="ECO:0000313" key="2">
    <source>
        <dbReference type="Proteomes" id="UP000199225"/>
    </source>
</evidence>
<dbReference type="STRING" id="86666.SAMN04490247_2462"/>
<organism evidence="1 2">
    <name type="scientific">Salimicrobium halophilum</name>
    <dbReference type="NCBI Taxonomy" id="86666"/>
    <lineage>
        <taxon>Bacteria</taxon>
        <taxon>Bacillati</taxon>
        <taxon>Bacillota</taxon>
        <taxon>Bacilli</taxon>
        <taxon>Bacillales</taxon>
        <taxon>Bacillaceae</taxon>
        <taxon>Salimicrobium</taxon>
    </lineage>
</organism>
<dbReference type="Proteomes" id="UP000199225">
    <property type="component" value="Unassembled WGS sequence"/>
</dbReference>
<reference evidence="2" key="1">
    <citation type="submission" date="2016-10" db="EMBL/GenBank/DDBJ databases">
        <authorList>
            <person name="Varghese N."/>
            <person name="Submissions S."/>
        </authorList>
    </citation>
    <scope>NUCLEOTIDE SEQUENCE [LARGE SCALE GENOMIC DNA]</scope>
    <source>
        <strain evidence="2">DSM 4771</strain>
    </source>
</reference>
<dbReference type="AlphaFoldDB" id="A0A1G8V520"/>
<gene>
    <name evidence="1" type="ORF">SAMN04490247_2462</name>
</gene>
<keyword evidence="2" id="KW-1185">Reference proteome</keyword>
<dbReference type="OrthoDB" id="1683192at2"/>
<evidence type="ECO:0000313" key="1">
    <source>
        <dbReference type="EMBL" id="SDJ60270.1"/>
    </source>
</evidence>
<proteinExistence type="predicted"/>
<dbReference type="RefSeq" id="WP_093194173.1">
    <property type="nucleotide sequence ID" value="NZ_FNEV01000008.1"/>
</dbReference>
<dbReference type="EMBL" id="FNEV01000008">
    <property type="protein sequence ID" value="SDJ60270.1"/>
    <property type="molecule type" value="Genomic_DNA"/>
</dbReference>
<sequence length="200" mass="23080">MLFILNKETHELENTKENGKKVIKMIEEKENNHMYLTHAEIDGHSIHDDIDLYIEDHIHSINEIKAHMLSEKELKEDTLQTMNEYIHGALPEVEKLTGNLYADKQEGWDQVPVLLDGINWIVQAIRTLNQLSVHTELEENLYKTSLELTERVKLLQEPLEEHDSILLSDIISYEVVPVLETISGFLDDLLDEEGTSLNAN</sequence>
<protein>
    <submittedName>
        <fullName evidence="1">Uncharacterized protein</fullName>
    </submittedName>
</protein>
<accession>A0A1G8V520</accession>
<name>A0A1G8V520_9BACI</name>